<gene>
    <name evidence="5" type="ORF">PV06_07293</name>
</gene>
<dbReference type="GO" id="GO:0019748">
    <property type="term" value="P:secondary metabolic process"/>
    <property type="evidence" value="ECO:0007669"/>
    <property type="project" value="TreeGrafter"/>
</dbReference>
<sequence length="335" mass="37486">MPPGSTPAPPRLPTSVVTLEEHCTFLGVGDETPFYTEIWKTFPDMRARLLDKSTRRLADMDEGHVSIQVLSQLPGVGNEDPEGCSKANDETAEVVRGSHGRLAGFAALAMKYPGRAAAELERAVTKLGLVGAMIDSHLPDSDMTHYDDEKYWVVFATAEKLDVPIYIHPSPASDELMRSRFEGNYKQATAEGLMTGAWGWHEELGLHVVKLYAAGLFQRHPNLRIVIGHMGEMIPMMIDRIDRLKFFKRGGVVGKFRDVWEKNIWVTTSGIFSVRTLEMLLKVTPLERVMYSVDSPFEPSARGWQFIEEVAESGIFSQDELEMFVSGNAKKLLKL</sequence>
<protein>
    <recommendedName>
        <fullName evidence="4">Amidohydrolase-related domain-containing protein</fullName>
    </recommendedName>
</protein>
<comment type="similarity">
    <text evidence="3">Belongs to the metallo-dependent hydrolases superfamily.</text>
</comment>
<dbReference type="Gene3D" id="3.20.20.140">
    <property type="entry name" value="Metal-dependent hydrolases"/>
    <property type="match status" value="1"/>
</dbReference>
<dbReference type="PANTHER" id="PTHR21240:SF30">
    <property type="entry name" value="AMIDOHYDROLASE-RELATED DOMAIN-CONTAINING PROTEIN-RELATED"/>
    <property type="match status" value="1"/>
</dbReference>
<keyword evidence="2 3" id="KW-0456">Lyase</keyword>
<accession>A0A0D2BWC2</accession>
<dbReference type="HOGENOM" id="CLU_039329_5_1_1"/>
<dbReference type="GO" id="GO:0016787">
    <property type="term" value="F:hydrolase activity"/>
    <property type="evidence" value="ECO:0007669"/>
    <property type="project" value="InterPro"/>
</dbReference>
<dbReference type="Pfam" id="PF04909">
    <property type="entry name" value="Amidohydro_2"/>
    <property type="match status" value="1"/>
</dbReference>
<evidence type="ECO:0000256" key="1">
    <source>
        <dbReference type="ARBA" id="ARBA00022793"/>
    </source>
</evidence>
<organism evidence="5 6">
    <name type="scientific">Exophiala oligosperma</name>
    <dbReference type="NCBI Taxonomy" id="215243"/>
    <lineage>
        <taxon>Eukaryota</taxon>
        <taxon>Fungi</taxon>
        <taxon>Dikarya</taxon>
        <taxon>Ascomycota</taxon>
        <taxon>Pezizomycotina</taxon>
        <taxon>Eurotiomycetes</taxon>
        <taxon>Chaetothyriomycetidae</taxon>
        <taxon>Chaetothyriales</taxon>
        <taxon>Herpotrichiellaceae</taxon>
        <taxon>Exophiala</taxon>
    </lineage>
</organism>
<dbReference type="InterPro" id="IPR006680">
    <property type="entry name" value="Amidohydro-rel"/>
</dbReference>
<keyword evidence="1 3" id="KW-0210">Decarboxylase</keyword>
<evidence type="ECO:0000259" key="4">
    <source>
        <dbReference type="Pfam" id="PF04909"/>
    </source>
</evidence>
<reference evidence="5 6" key="1">
    <citation type="submission" date="2015-01" db="EMBL/GenBank/DDBJ databases">
        <title>The Genome Sequence of Exophiala oligosperma CBS72588.</title>
        <authorList>
            <consortium name="The Broad Institute Genomics Platform"/>
            <person name="Cuomo C."/>
            <person name="de Hoog S."/>
            <person name="Gorbushina A."/>
            <person name="Stielow B."/>
            <person name="Teixiera M."/>
            <person name="Abouelleil A."/>
            <person name="Chapman S.B."/>
            <person name="Priest M."/>
            <person name="Young S.K."/>
            <person name="Wortman J."/>
            <person name="Nusbaum C."/>
            <person name="Birren B."/>
        </authorList>
    </citation>
    <scope>NUCLEOTIDE SEQUENCE [LARGE SCALE GENOMIC DNA]</scope>
    <source>
        <strain evidence="5 6">CBS 72588</strain>
    </source>
</reference>
<dbReference type="GeneID" id="27359367"/>
<dbReference type="RefSeq" id="XP_016261988.1">
    <property type="nucleotide sequence ID" value="XM_016408508.1"/>
</dbReference>
<dbReference type="SUPFAM" id="SSF51556">
    <property type="entry name" value="Metallo-dependent hydrolases"/>
    <property type="match status" value="1"/>
</dbReference>
<evidence type="ECO:0000256" key="3">
    <source>
        <dbReference type="RuleBase" id="RU366045"/>
    </source>
</evidence>
<keyword evidence="6" id="KW-1185">Reference proteome</keyword>
<dbReference type="PANTHER" id="PTHR21240">
    <property type="entry name" value="2-AMINO-3-CARBOXYLMUCONATE-6-SEMIALDEHYDE DECARBOXYLASE"/>
    <property type="match status" value="1"/>
</dbReference>
<dbReference type="InterPro" id="IPR032465">
    <property type="entry name" value="ACMSD"/>
</dbReference>
<dbReference type="AlphaFoldDB" id="A0A0D2BWC2"/>
<dbReference type="VEuPathDB" id="FungiDB:PV06_07293"/>
<dbReference type="Proteomes" id="UP000053342">
    <property type="component" value="Unassembled WGS sequence"/>
</dbReference>
<feature type="domain" description="Amidohydrolase-related" evidence="4">
    <location>
        <begin position="36"/>
        <end position="335"/>
    </location>
</feature>
<proteinExistence type="inferred from homology"/>
<evidence type="ECO:0000256" key="2">
    <source>
        <dbReference type="ARBA" id="ARBA00023239"/>
    </source>
</evidence>
<dbReference type="GO" id="GO:0005829">
    <property type="term" value="C:cytosol"/>
    <property type="evidence" value="ECO:0007669"/>
    <property type="project" value="TreeGrafter"/>
</dbReference>
<dbReference type="STRING" id="215243.A0A0D2BWC2"/>
<dbReference type="OrthoDB" id="432010at2759"/>
<evidence type="ECO:0000313" key="5">
    <source>
        <dbReference type="EMBL" id="KIW41772.1"/>
    </source>
</evidence>
<dbReference type="EMBL" id="KN847337">
    <property type="protein sequence ID" value="KIW41772.1"/>
    <property type="molecule type" value="Genomic_DNA"/>
</dbReference>
<evidence type="ECO:0000313" key="6">
    <source>
        <dbReference type="Proteomes" id="UP000053342"/>
    </source>
</evidence>
<dbReference type="GO" id="GO:0016831">
    <property type="term" value="F:carboxy-lyase activity"/>
    <property type="evidence" value="ECO:0007669"/>
    <property type="project" value="UniProtKB-KW"/>
</dbReference>
<dbReference type="InterPro" id="IPR032466">
    <property type="entry name" value="Metal_Hydrolase"/>
</dbReference>
<name>A0A0D2BWC2_9EURO</name>